<name>A0AAE4AP75_9BACT</name>
<dbReference type="Proteomes" id="UP001238163">
    <property type="component" value="Unassembled WGS sequence"/>
</dbReference>
<protein>
    <submittedName>
        <fullName evidence="3">Uncharacterized protein</fullName>
    </submittedName>
</protein>
<feature type="transmembrane region" description="Helical" evidence="2">
    <location>
        <begin position="315"/>
        <end position="334"/>
    </location>
</feature>
<keyword evidence="2" id="KW-0472">Membrane</keyword>
<feature type="transmembrane region" description="Helical" evidence="2">
    <location>
        <begin position="115"/>
        <end position="134"/>
    </location>
</feature>
<feature type="transmembrane region" description="Helical" evidence="2">
    <location>
        <begin position="221"/>
        <end position="243"/>
    </location>
</feature>
<dbReference type="EMBL" id="JAUSVL010000001">
    <property type="protein sequence ID" value="MDQ0290411.1"/>
    <property type="molecule type" value="Genomic_DNA"/>
</dbReference>
<feature type="transmembrane region" description="Helical" evidence="2">
    <location>
        <begin position="473"/>
        <end position="490"/>
    </location>
</feature>
<dbReference type="AlphaFoldDB" id="A0AAE4AP75"/>
<feature type="transmembrane region" description="Helical" evidence="2">
    <location>
        <begin position="248"/>
        <end position="265"/>
    </location>
</feature>
<accession>A0AAE4AP75</accession>
<feature type="compositionally biased region" description="Polar residues" evidence="1">
    <location>
        <begin position="27"/>
        <end position="39"/>
    </location>
</feature>
<feature type="region of interest" description="Disordered" evidence="1">
    <location>
        <begin position="532"/>
        <end position="556"/>
    </location>
</feature>
<dbReference type="Gene3D" id="2.60.120.260">
    <property type="entry name" value="Galactose-binding domain-like"/>
    <property type="match status" value="1"/>
</dbReference>
<feature type="compositionally biased region" description="Basic and acidic residues" evidence="1">
    <location>
        <begin position="13"/>
        <end position="26"/>
    </location>
</feature>
<evidence type="ECO:0000313" key="4">
    <source>
        <dbReference type="Proteomes" id="UP001238163"/>
    </source>
</evidence>
<evidence type="ECO:0000256" key="2">
    <source>
        <dbReference type="SAM" id="Phobius"/>
    </source>
</evidence>
<keyword evidence="2" id="KW-0812">Transmembrane</keyword>
<comment type="caution">
    <text evidence="3">The sequence shown here is derived from an EMBL/GenBank/DDBJ whole genome shotgun (WGS) entry which is preliminary data.</text>
</comment>
<gene>
    <name evidence="3" type="ORF">J3R75_002518</name>
</gene>
<feature type="transmembrane region" description="Helical" evidence="2">
    <location>
        <begin position="271"/>
        <end position="303"/>
    </location>
</feature>
<keyword evidence="2" id="KW-1133">Transmembrane helix</keyword>
<keyword evidence="4" id="KW-1185">Reference proteome</keyword>
<feature type="transmembrane region" description="Helical" evidence="2">
    <location>
        <begin position="197"/>
        <end position="215"/>
    </location>
</feature>
<feature type="transmembrane region" description="Helical" evidence="2">
    <location>
        <begin position="171"/>
        <end position="190"/>
    </location>
</feature>
<evidence type="ECO:0000256" key="1">
    <source>
        <dbReference type="SAM" id="MobiDB-lite"/>
    </source>
</evidence>
<reference evidence="3" key="1">
    <citation type="submission" date="2023-07" db="EMBL/GenBank/DDBJ databases">
        <title>Genomic Encyclopedia of Type Strains, Phase IV (KMG-IV): sequencing the most valuable type-strain genomes for metagenomic binning, comparative biology and taxonomic classification.</title>
        <authorList>
            <person name="Goeker M."/>
        </authorList>
    </citation>
    <scope>NUCLEOTIDE SEQUENCE</scope>
    <source>
        <strain evidence="3">DSM 24202</strain>
    </source>
</reference>
<feature type="transmembrane region" description="Helical" evidence="2">
    <location>
        <begin position="502"/>
        <end position="521"/>
    </location>
</feature>
<organism evidence="3 4">
    <name type="scientific">Oligosphaera ethanolica</name>
    <dbReference type="NCBI Taxonomy" id="760260"/>
    <lineage>
        <taxon>Bacteria</taxon>
        <taxon>Pseudomonadati</taxon>
        <taxon>Lentisphaerota</taxon>
        <taxon>Oligosphaeria</taxon>
        <taxon>Oligosphaerales</taxon>
        <taxon>Oligosphaeraceae</taxon>
        <taxon>Oligosphaera</taxon>
    </lineage>
</organism>
<feature type="region of interest" description="Disordered" evidence="1">
    <location>
        <begin position="1"/>
        <end position="70"/>
    </location>
</feature>
<feature type="transmembrane region" description="Helical" evidence="2">
    <location>
        <begin position="417"/>
        <end position="437"/>
    </location>
</feature>
<sequence>MADDLTNMAPVKETAHEQLRRSDHASAQDSPAPENNEQQDLIADTPAPLRAPEESKAPASESFPEDTRAKLPPLRRKRSTCVNEKGTPCWLGVLCGLALVLMFNQVKLPVAGGRLALADVGFAAAFIGMAWHLLRKRLSVYYPIGAILALALIIVPNIFSQPGIGGAIELAQLVQQLFCGLLLLSFMLEYLRRMTKFAATIAIVLNIGMALTQALNYGYGAILAPADIIALPWGFGGAFTAFFRSRMAMSFFFAAVLAWGQPQWLGRRPSAIRWLFALIMTMICLNLIPHGQMLVITCVVLLIGAFFTERRVVTLNLLAIGALLLSLLTIAPASQRETILQTLSPTKVDDRYAGELKTRHLDALAAINLATRKPLTGVGSSRYQDCIGRCYGSYPNPSYNDIDTDTQASWGILAGTVGYPAAGFFLFFLLMTCVTGLRRHFMSRRQNTLAIGGSMALMVFIPGMFISDPLTRGLGWVLALAIASAVHHNEKEGMSLINLFPLSRMVLAGLFLAVLVGAVAFQPKVDDPLMHSPSGGSAVAQQRRHDAADSQTTTAGNAATSVQQKIFFKVIDAGDATTFTPPFEKVSDSQAAKQTALRILDGKGTPPPDQEPAMEHGGAVFKVTLPSDMNCKLWLRVWWDGSCGNTINVRLNDEERSITVGNDGTYRTWHWLEADRIYKLSAGEHTFTLLNREDGIMFDQLILTNDMGYYPQGIEEE</sequence>
<proteinExistence type="predicted"/>
<dbReference type="RefSeq" id="WP_307261923.1">
    <property type="nucleotide sequence ID" value="NZ_JAUSVL010000001.1"/>
</dbReference>
<feature type="transmembrane region" description="Helical" evidence="2">
    <location>
        <begin position="141"/>
        <end position="159"/>
    </location>
</feature>
<feature type="transmembrane region" description="Helical" evidence="2">
    <location>
        <begin position="86"/>
        <end position="103"/>
    </location>
</feature>
<feature type="transmembrane region" description="Helical" evidence="2">
    <location>
        <begin position="449"/>
        <end position="467"/>
    </location>
</feature>
<evidence type="ECO:0000313" key="3">
    <source>
        <dbReference type="EMBL" id="MDQ0290411.1"/>
    </source>
</evidence>